<dbReference type="RefSeq" id="WP_086511173.1">
    <property type="nucleotide sequence ID" value="NZ_FNVC01000040.1"/>
</dbReference>
<dbReference type="Pfam" id="PF18914">
    <property type="entry name" value="DUF5666"/>
    <property type="match status" value="1"/>
</dbReference>
<gene>
    <name evidence="3" type="ORF">HOP60_15315</name>
    <name evidence="4" type="ORF">HOP61_01130</name>
</gene>
<proteinExistence type="predicted"/>
<evidence type="ECO:0000313" key="5">
    <source>
        <dbReference type="Proteomes" id="UP001320154"/>
    </source>
</evidence>
<dbReference type="Proteomes" id="UP001320178">
    <property type="component" value="Unassembled WGS sequence"/>
</dbReference>
<comment type="caution">
    <text evidence="4">The sequence shown here is derived from an EMBL/GenBank/DDBJ whole genome shotgun (WGS) entry which is preliminary data.</text>
</comment>
<keyword evidence="1" id="KW-0732">Signal</keyword>
<dbReference type="EMBL" id="JABFTQ010000010">
    <property type="protein sequence ID" value="MCE8048096.1"/>
    <property type="molecule type" value="Genomic_DNA"/>
</dbReference>
<evidence type="ECO:0000313" key="3">
    <source>
        <dbReference type="EMBL" id="MCE8048096.1"/>
    </source>
</evidence>
<evidence type="ECO:0000259" key="2">
    <source>
        <dbReference type="Pfam" id="PF18914"/>
    </source>
</evidence>
<feature type="signal peptide" evidence="1">
    <location>
        <begin position="1"/>
        <end position="22"/>
    </location>
</feature>
<dbReference type="InterPro" id="IPR043724">
    <property type="entry name" value="DUF5666"/>
</dbReference>
<protein>
    <recommendedName>
        <fullName evidence="2">DUF5666 domain-containing protein</fullName>
    </recommendedName>
</protein>
<keyword evidence="5" id="KW-1185">Reference proteome</keyword>
<evidence type="ECO:0000313" key="4">
    <source>
        <dbReference type="EMBL" id="MCE8049897.1"/>
    </source>
</evidence>
<evidence type="ECO:0000313" key="6">
    <source>
        <dbReference type="Proteomes" id="UP001320178"/>
    </source>
</evidence>
<dbReference type="AlphaFoldDB" id="A0AAW4YLR4"/>
<accession>A0AAW4YLR4</accession>
<reference evidence="4" key="1">
    <citation type="submission" date="2020-05" db="EMBL/GenBank/DDBJ databases">
        <authorList>
            <person name="Wang L."/>
            <person name="Shao Z."/>
        </authorList>
    </citation>
    <scope>NUCLEOTIDE SEQUENCE</scope>
    <source>
        <strain evidence="3">MCCC 1A05748</strain>
        <strain evidence="4">MCCC 1A05776</strain>
    </source>
</reference>
<organism evidence="4 6">
    <name type="scientific">Billgrantia desiderata</name>
    <dbReference type="NCBI Taxonomy" id="52021"/>
    <lineage>
        <taxon>Bacteria</taxon>
        <taxon>Pseudomonadati</taxon>
        <taxon>Pseudomonadota</taxon>
        <taxon>Gammaproteobacteria</taxon>
        <taxon>Oceanospirillales</taxon>
        <taxon>Halomonadaceae</taxon>
        <taxon>Billgrantia</taxon>
    </lineage>
</organism>
<name>A0AAW4YLR4_9GAMM</name>
<dbReference type="Proteomes" id="UP001320154">
    <property type="component" value="Unassembled WGS sequence"/>
</dbReference>
<feature type="chain" id="PRO_5043341360" description="DUF5666 domain-containing protein" evidence="1">
    <location>
        <begin position="23"/>
        <end position="90"/>
    </location>
</feature>
<feature type="domain" description="DUF5666" evidence="2">
    <location>
        <begin position="26"/>
        <end position="87"/>
    </location>
</feature>
<sequence>MLKRLALLAAALLLTFSTTAHANDLEGEIESLDREARTLTVQGIVFHTDDNTDYDDGLSSFDDLEEGQRVEIDFEYDGERHLAKEIELED</sequence>
<evidence type="ECO:0000256" key="1">
    <source>
        <dbReference type="SAM" id="SignalP"/>
    </source>
</evidence>
<reference evidence="4 5" key="2">
    <citation type="journal article" date="2021" name="Front. Microbiol.">
        <title>Aerobic Denitrification and Heterotrophic Sulfur Oxidation in the Genus Halomonas Revealed by Six Novel Species Characterizations and Genome-Based Analysis.</title>
        <authorList>
            <person name="Wang L."/>
            <person name="Shao Z."/>
        </authorList>
    </citation>
    <scope>NUCLEOTIDE SEQUENCE</scope>
    <source>
        <strain evidence="3 5">MCCC 1A05748</strain>
        <strain evidence="4">MCCC 1A05776</strain>
    </source>
</reference>
<dbReference type="EMBL" id="JABFTS010000001">
    <property type="protein sequence ID" value="MCE8049897.1"/>
    <property type="molecule type" value="Genomic_DNA"/>
</dbReference>